<feature type="transmembrane region" description="Helical" evidence="2">
    <location>
        <begin position="150"/>
        <end position="175"/>
    </location>
</feature>
<feature type="transmembrane region" description="Helical" evidence="2">
    <location>
        <begin position="67"/>
        <end position="88"/>
    </location>
</feature>
<feature type="transmembrane region" description="Helical" evidence="2">
    <location>
        <begin position="195"/>
        <end position="219"/>
    </location>
</feature>
<dbReference type="Proteomes" id="UP000675781">
    <property type="component" value="Unassembled WGS sequence"/>
</dbReference>
<evidence type="ECO:0000256" key="2">
    <source>
        <dbReference type="SAM" id="Phobius"/>
    </source>
</evidence>
<evidence type="ECO:0000256" key="1">
    <source>
        <dbReference type="SAM" id="MobiDB-lite"/>
    </source>
</evidence>
<keyword evidence="2" id="KW-1133">Transmembrane helix</keyword>
<dbReference type="GO" id="GO:0005886">
    <property type="term" value="C:plasma membrane"/>
    <property type="evidence" value="ECO:0007669"/>
    <property type="project" value="UniProtKB-SubCell"/>
</dbReference>
<dbReference type="PANTHER" id="PTHR37305">
    <property type="entry name" value="INTEGRAL MEMBRANE PROTEIN-RELATED"/>
    <property type="match status" value="1"/>
</dbReference>
<keyword evidence="2" id="KW-0472">Membrane</keyword>
<comment type="caution">
    <text evidence="3">The sequence shown here is derived from an EMBL/GenBank/DDBJ whole genome shotgun (WGS) entry which is preliminary data.</text>
</comment>
<keyword evidence="2" id="KW-0812">Transmembrane</keyword>
<dbReference type="EMBL" id="JAGSOG010000046">
    <property type="protein sequence ID" value="MBR7834028.1"/>
    <property type="molecule type" value="Genomic_DNA"/>
</dbReference>
<feature type="compositionally biased region" description="Pro residues" evidence="1">
    <location>
        <begin position="10"/>
        <end position="20"/>
    </location>
</feature>
<keyword evidence="4" id="KW-1185">Reference proteome</keyword>
<dbReference type="PANTHER" id="PTHR37305:SF1">
    <property type="entry name" value="MEMBRANE PROTEIN"/>
    <property type="match status" value="1"/>
</dbReference>
<feature type="transmembrane region" description="Helical" evidence="2">
    <location>
        <begin position="226"/>
        <end position="247"/>
    </location>
</feature>
<dbReference type="RefSeq" id="WP_212528549.1">
    <property type="nucleotide sequence ID" value="NZ_JAGSOG010000046.1"/>
</dbReference>
<proteinExistence type="predicted"/>
<sequence>MSDRIETPAPQMPSNPPPGPQAGAVTTDALGGMSSAGYRPDGPARRVTFREAMDSEYAKIRSVRSTWWTLLISLVVSVGISFLIAAVTSANWNTISPADRASFDMSSVVSGVFFGVLVTGVLGALVVAAEYSTGMMRTALTAFPRRGTLFAAKAVVLAVVVLLLGLVIAFASYGLAEPFYSRHGVDLTLSHASNLRALLAVPVYLTLVALIGLALGFLLRHTAAAISSLVGLFFVLPIITNFLPGSLGKNVNKVMPSNAGSAMMTTRPSVNGTPHLTPLAGFLTLLIWTAVLLVPAWILFRRRDA</sequence>
<gene>
    <name evidence="3" type="ORF">KDL01_12180</name>
</gene>
<feature type="region of interest" description="Disordered" evidence="1">
    <location>
        <begin position="1"/>
        <end position="27"/>
    </location>
</feature>
<feature type="transmembrane region" description="Helical" evidence="2">
    <location>
        <begin position="279"/>
        <end position="300"/>
    </location>
</feature>
<evidence type="ECO:0000313" key="3">
    <source>
        <dbReference type="EMBL" id="MBR7834028.1"/>
    </source>
</evidence>
<evidence type="ECO:0000313" key="4">
    <source>
        <dbReference type="Proteomes" id="UP000675781"/>
    </source>
</evidence>
<accession>A0A941IRK5</accession>
<organism evidence="3 4">
    <name type="scientific">Actinospica durhamensis</name>
    <dbReference type="NCBI Taxonomy" id="1508375"/>
    <lineage>
        <taxon>Bacteria</taxon>
        <taxon>Bacillati</taxon>
        <taxon>Actinomycetota</taxon>
        <taxon>Actinomycetes</taxon>
        <taxon>Catenulisporales</taxon>
        <taxon>Actinospicaceae</taxon>
        <taxon>Actinospica</taxon>
    </lineage>
</organism>
<reference evidence="3" key="1">
    <citation type="submission" date="2021-04" db="EMBL/GenBank/DDBJ databases">
        <title>Genome based classification of Actinospica acidithermotolerans sp. nov., an actinobacterium isolated from an Indonesian hot spring.</title>
        <authorList>
            <person name="Kusuma A.B."/>
            <person name="Putra K.E."/>
            <person name="Nafisah S."/>
            <person name="Loh J."/>
            <person name="Nouioui I."/>
            <person name="Goodfellow M."/>
        </authorList>
    </citation>
    <scope>NUCLEOTIDE SEQUENCE</scope>
    <source>
        <strain evidence="3">CSCA 57</strain>
    </source>
</reference>
<protein>
    <submittedName>
        <fullName evidence="3">ABC transporter permease subunit</fullName>
    </submittedName>
</protein>
<name>A0A941IRK5_9ACTN</name>
<dbReference type="GO" id="GO:0140359">
    <property type="term" value="F:ABC-type transporter activity"/>
    <property type="evidence" value="ECO:0007669"/>
    <property type="project" value="InterPro"/>
</dbReference>
<dbReference type="AlphaFoldDB" id="A0A941IRK5"/>
<feature type="transmembrane region" description="Helical" evidence="2">
    <location>
        <begin position="108"/>
        <end position="129"/>
    </location>
</feature>
<dbReference type="Pfam" id="PF12730">
    <property type="entry name" value="ABC2_membrane_4"/>
    <property type="match status" value="1"/>
</dbReference>